<dbReference type="STRING" id="1565605.PG1C_04915"/>
<dbReference type="RefSeq" id="WP_202636305.1">
    <property type="nucleotide sequence ID" value="NZ_CP010554.1"/>
</dbReference>
<evidence type="ECO:0000313" key="2">
    <source>
        <dbReference type="Proteomes" id="UP000061603"/>
    </source>
</evidence>
<dbReference type="Proteomes" id="UP000061603">
    <property type="component" value="Chromosome"/>
</dbReference>
<dbReference type="EMBL" id="CP010554">
    <property type="protein sequence ID" value="AJP47979.1"/>
    <property type="molecule type" value="Genomic_DNA"/>
</dbReference>
<accession>A0A0C5J8K6</accession>
<dbReference type="AlphaFoldDB" id="A0A0C5J8K6"/>
<organism evidence="1 2">
    <name type="scientific">Rugosibacter aromaticivorans</name>
    <dbReference type="NCBI Taxonomy" id="1565605"/>
    <lineage>
        <taxon>Bacteria</taxon>
        <taxon>Pseudomonadati</taxon>
        <taxon>Pseudomonadota</taxon>
        <taxon>Betaproteobacteria</taxon>
        <taxon>Nitrosomonadales</taxon>
        <taxon>Sterolibacteriaceae</taxon>
        <taxon>Rugosibacter</taxon>
    </lineage>
</organism>
<dbReference type="HOGENOM" id="CLU_1642361_0_0_4"/>
<sequence>MEHWIMEVRSLLQGQLKEVFENAKDLGNRYLQEVMDANKSKDWNQKNTLQFRVRQRGNAIALEWYAVSWYGKKDKDRKLRRKYIQKRNKSRRRDAQIFSYSMSDLHRHTSGWDDDLVTEVETEASQYRRQAHYISDMLVTLGRLERFATGITEPTTAEEAQ</sequence>
<evidence type="ECO:0000313" key="1">
    <source>
        <dbReference type="EMBL" id="AJP47979.1"/>
    </source>
</evidence>
<dbReference type="Pfam" id="PF19456">
    <property type="entry name" value="MobI"/>
    <property type="match status" value="1"/>
</dbReference>
<protein>
    <submittedName>
        <fullName evidence="1">Uncharacterized protein</fullName>
    </submittedName>
</protein>
<keyword evidence="2" id="KW-1185">Reference proteome</keyword>
<name>A0A0C5J8K6_9PROT</name>
<reference evidence="1 2" key="1">
    <citation type="journal article" date="2015" name="Genome Announc.">
        <title>Complete Genome Sequence of a Novel Bacterium within the Family Rhodocyclaceae That Degrades Polycyclic Aromatic Hydrocarbons.</title>
        <authorList>
            <person name="Singleton D.R."/>
            <person name="Dickey A.N."/>
            <person name="Scholl E.H."/>
            <person name="Wright F.A."/>
            <person name="Aitken M.D."/>
        </authorList>
    </citation>
    <scope>NUCLEOTIDE SEQUENCE [LARGE SCALE GENOMIC DNA]</scope>
    <source>
        <strain evidence="2">PG1-Ca6</strain>
    </source>
</reference>
<proteinExistence type="predicted"/>
<gene>
    <name evidence="1" type="ORF">PG1C_04915</name>
</gene>
<dbReference type="KEGG" id="rbu:PG1C_04915"/>
<dbReference type="InterPro" id="IPR045809">
    <property type="entry name" value="MobI"/>
</dbReference>